<dbReference type="SUPFAM" id="SSF52087">
    <property type="entry name" value="CRAL/TRIO domain"/>
    <property type="match status" value="1"/>
</dbReference>
<gene>
    <name evidence="2" type="ORF">LVIROSA_LOCUS828</name>
</gene>
<evidence type="ECO:0000256" key="1">
    <source>
        <dbReference type="SAM" id="MobiDB-lite"/>
    </source>
</evidence>
<dbReference type="InterPro" id="IPR036865">
    <property type="entry name" value="CRAL-TRIO_dom_sf"/>
</dbReference>
<dbReference type="AlphaFoldDB" id="A0AAU9LEH1"/>
<keyword evidence="3" id="KW-1185">Reference proteome</keyword>
<sequence length="158" mass="17967">MHDVNKHGYAVCYNAYGEYQNKELYQATFSDEEKRTNFLRWRIQFLEKSIRKLNFSPDGISTIVQIIDLKFPPPHSRKNSVKFFSCSRTITQNSSPNRTFKDGDFRAPNGGESSSARKAPAVENLLPCSLEDLYKGAKKKMKISRTVANSAGLSSNEY</sequence>
<dbReference type="Gene3D" id="2.60.260.20">
    <property type="entry name" value="Urease metallochaperone UreE, N-terminal domain"/>
    <property type="match status" value="1"/>
</dbReference>
<protein>
    <submittedName>
        <fullName evidence="2">Uncharacterized protein</fullName>
    </submittedName>
</protein>
<accession>A0AAU9LEH1</accession>
<dbReference type="PANTHER" id="PTHR45932:SF18">
    <property type="entry name" value="CRAL-TRIO LIPID BINDING DOMAIN, CRAL_TRIO DOMAIN, CRAL_TRIO DOMAIN SUPERFAMILY"/>
    <property type="match status" value="1"/>
</dbReference>
<reference evidence="2 3" key="1">
    <citation type="submission" date="2022-01" db="EMBL/GenBank/DDBJ databases">
        <authorList>
            <person name="Xiong W."/>
            <person name="Schranz E."/>
        </authorList>
    </citation>
    <scope>NUCLEOTIDE SEQUENCE [LARGE SCALE GENOMIC DNA]</scope>
</reference>
<feature type="region of interest" description="Disordered" evidence="1">
    <location>
        <begin position="93"/>
        <end position="119"/>
    </location>
</feature>
<dbReference type="Gene3D" id="3.40.525.10">
    <property type="entry name" value="CRAL-TRIO lipid binding domain"/>
    <property type="match status" value="1"/>
</dbReference>
<evidence type="ECO:0000313" key="2">
    <source>
        <dbReference type="EMBL" id="CAH1412840.1"/>
    </source>
</evidence>
<proteinExistence type="predicted"/>
<dbReference type="Proteomes" id="UP001157418">
    <property type="component" value="Unassembled WGS sequence"/>
</dbReference>
<comment type="caution">
    <text evidence="2">The sequence shown here is derived from an EMBL/GenBank/DDBJ whole genome shotgun (WGS) entry which is preliminary data.</text>
</comment>
<organism evidence="2 3">
    <name type="scientific">Lactuca virosa</name>
    <dbReference type="NCBI Taxonomy" id="75947"/>
    <lineage>
        <taxon>Eukaryota</taxon>
        <taxon>Viridiplantae</taxon>
        <taxon>Streptophyta</taxon>
        <taxon>Embryophyta</taxon>
        <taxon>Tracheophyta</taxon>
        <taxon>Spermatophyta</taxon>
        <taxon>Magnoliopsida</taxon>
        <taxon>eudicotyledons</taxon>
        <taxon>Gunneridae</taxon>
        <taxon>Pentapetalae</taxon>
        <taxon>asterids</taxon>
        <taxon>campanulids</taxon>
        <taxon>Asterales</taxon>
        <taxon>Asteraceae</taxon>
        <taxon>Cichorioideae</taxon>
        <taxon>Cichorieae</taxon>
        <taxon>Lactucinae</taxon>
        <taxon>Lactuca</taxon>
    </lineage>
</organism>
<name>A0AAU9LEH1_9ASTR</name>
<dbReference type="PANTHER" id="PTHR45932">
    <property type="entry name" value="PATELLIN-1"/>
    <property type="match status" value="1"/>
</dbReference>
<dbReference type="GO" id="GO:0008289">
    <property type="term" value="F:lipid binding"/>
    <property type="evidence" value="ECO:0007669"/>
    <property type="project" value="InterPro"/>
</dbReference>
<dbReference type="EMBL" id="CAKMRJ010000001">
    <property type="protein sequence ID" value="CAH1412840.1"/>
    <property type="molecule type" value="Genomic_DNA"/>
</dbReference>
<evidence type="ECO:0000313" key="3">
    <source>
        <dbReference type="Proteomes" id="UP001157418"/>
    </source>
</evidence>
<dbReference type="InterPro" id="IPR044834">
    <property type="entry name" value="PATL"/>
</dbReference>